<name>A0A3P1XWE4_TANFO</name>
<dbReference type="AlphaFoldDB" id="A0A3P1XWE4"/>
<dbReference type="InterPro" id="IPR025324">
    <property type="entry name" value="DUF4230"/>
</dbReference>
<sequence length="246" mass="28863">MYPEQIKKRNARFFYSNRQNRMQRLRLNGNKYFCRMVKQLLYLLFFLVGIGLTACRKEEEPSLLYELRNMNEWMLAEVRVEKTVIIDDPDIRFREIGSQAGLFPDAVDWVKRKTTVGKRIGVYSFGTYLSAVLDMNGLTEEDIRLDRKAKHCTLRLPPVRIKERGRDFEVKTEHERVSIYRTPLTPQEKAKAKDEASRQLSAEIAKNGKLKRELTQQAEERARAYFGTLLAGWGYEATVTFREEQP</sequence>
<dbReference type="EMBL" id="RQYS01000013">
    <property type="protein sequence ID" value="RRD62286.1"/>
    <property type="molecule type" value="Genomic_DNA"/>
</dbReference>
<gene>
    <name evidence="1" type="ORF">EII40_04035</name>
</gene>
<accession>A0A3P1XWE4</accession>
<dbReference type="Proteomes" id="UP000278609">
    <property type="component" value="Unassembled WGS sequence"/>
</dbReference>
<dbReference type="Pfam" id="PF14014">
    <property type="entry name" value="DUF4230"/>
    <property type="match status" value="1"/>
</dbReference>
<evidence type="ECO:0000313" key="1">
    <source>
        <dbReference type="EMBL" id="RRD62286.1"/>
    </source>
</evidence>
<protein>
    <submittedName>
        <fullName evidence="1">DUF4230 domain-containing protein</fullName>
    </submittedName>
</protein>
<organism evidence="1 2">
    <name type="scientific">Tannerella forsythia</name>
    <name type="common">Bacteroides forsythus</name>
    <dbReference type="NCBI Taxonomy" id="28112"/>
    <lineage>
        <taxon>Bacteria</taxon>
        <taxon>Pseudomonadati</taxon>
        <taxon>Bacteroidota</taxon>
        <taxon>Bacteroidia</taxon>
        <taxon>Bacteroidales</taxon>
        <taxon>Tannerellaceae</taxon>
        <taxon>Tannerella</taxon>
    </lineage>
</organism>
<proteinExistence type="predicted"/>
<reference evidence="1 2" key="1">
    <citation type="submission" date="2018-11" db="EMBL/GenBank/DDBJ databases">
        <title>Genomes From Bacteria Associated with the Canine Oral Cavity: a Test Case for Automated Genome-Based Taxonomic Assignment.</title>
        <authorList>
            <person name="Coil D.A."/>
            <person name="Jospin G."/>
            <person name="Darling A.E."/>
            <person name="Wallis C."/>
            <person name="Davis I.J."/>
            <person name="Harris S."/>
            <person name="Eisen J.A."/>
            <person name="Holcombe L.J."/>
            <person name="O'Flynn C."/>
        </authorList>
    </citation>
    <scope>NUCLEOTIDE SEQUENCE [LARGE SCALE GENOMIC DNA]</scope>
    <source>
        <strain evidence="1 2">OH2617_COT-023</strain>
    </source>
</reference>
<evidence type="ECO:0000313" key="2">
    <source>
        <dbReference type="Proteomes" id="UP000278609"/>
    </source>
</evidence>
<dbReference type="OrthoDB" id="1093141at2"/>
<comment type="caution">
    <text evidence="1">The sequence shown here is derived from an EMBL/GenBank/DDBJ whole genome shotgun (WGS) entry which is preliminary data.</text>
</comment>